<dbReference type="AlphaFoldDB" id="I0EQL0"/>
<keyword evidence="4" id="KW-1185">Reference proteome</keyword>
<evidence type="ECO:0000256" key="1">
    <source>
        <dbReference type="SAM" id="Coils"/>
    </source>
</evidence>
<proteinExistence type="predicted"/>
<sequence length="105" mass="12539">MDKETIIKPRCKYAFFMSVVLFTIINILELCLSIYHSYRLETLEYAFKENLNELEISLLKSQEHLASMRKDTQMAVKHTEELKQHSKELQAMKTEIKKELQTREK</sequence>
<dbReference type="STRING" id="1163745.HCD_00985"/>
<keyword evidence="2" id="KW-0812">Transmembrane</keyword>
<keyword evidence="2" id="KW-1133">Transmembrane helix</keyword>
<keyword evidence="1" id="KW-0175">Coiled coil</keyword>
<name>I0EQL0_HELCM</name>
<gene>
    <name evidence="3" type="ordered locus">HCD_00985</name>
</gene>
<dbReference type="PATRIC" id="fig|1163745.3.peg.210"/>
<dbReference type="KEGG" id="hcm:HCD_00985"/>
<dbReference type="Proteomes" id="UP000005013">
    <property type="component" value="Chromosome"/>
</dbReference>
<dbReference type="RefSeq" id="WP_014658757.1">
    <property type="nucleotide sequence ID" value="NC_017735.1"/>
</dbReference>
<organism evidence="3 4">
    <name type="scientific">Helicobacter cetorum (strain ATCC BAA-540 / CCUG 52418 / MIT 99-5656)</name>
    <dbReference type="NCBI Taxonomy" id="1163745"/>
    <lineage>
        <taxon>Bacteria</taxon>
        <taxon>Pseudomonadati</taxon>
        <taxon>Campylobacterota</taxon>
        <taxon>Epsilonproteobacteria</taxon>
        <taxon>Campylobacterales</taxon>
        <taxon>Helicobacteraceae</taxon>
        <taxon>Helicobacter</taxon>
    </lineage>
</organism>
<evidence type="ECO:0000313" key="4">
    <source>
        <dbReference type="Proteomes" id="UP000005013"/>
    </source>
</evidence>
<dbReference type="HOGENOM" id="CLU_2232811_0_0_7"/>
<feature type="coiled-coil region" evidence="1">
    <location>
        <begin position="75"/>
        <end position="102"/>
    </location>
</feature>
<keyword evidence="2" id="KW-0472">Membrane</keyword>
<reference evidence="3 4" key="1">
    <citation type="journal article" date="2013" name="PLoS ONE">
        <title>Sequence Divergence and Conservation in Genomes ofHelicobacter cetorum Strains from a Dolphin and a Whale.</title>
        <authorList>
            <person name="Kersulyte D."/>
            <person name="Rossi M."/>
            <person name="Berg D.E."/>
        </authorList>
    </citation>
    <scope>NUCLEOTIDE SEQUENCE [LARGE SCALE GENOMIC DNA]</scope>
    <source>
        <strain evidence="3 4">MIT 99-5656</strain>
    </source>
</reference>
<evidence type="ECO:0000256" key="2">
    <source>
        <dbReference type="SAM" id="Phobius"/>
    </source>
</evidence>
<dbReference type="EMBL" id="CP003481">
    <property type="protein sequence ID" value="AFI05229.1"/>
    <property type="molecule type" value="Genomic_DNA"/>
</dbReference>
<evidence type="ECO:0000313" key="3">
    <source>
        <dbReference type="EMBL" id="AFI05229.1"/>
    </source>
</evidence>
<protein>
    <submittedName>
        <fullName evidence="3">Uncharacterized protein</fullName>
    </submittedName>
</protein>
<feature type="transmembrane region" description="Helical" evidence="2">
    <location>
        <begin position="12"/>
        <end position="35"/>
    </location>
</feature>
<accession>I0EQL0</accession>